<proteinExistence type="predicted"/>
<organism evidence="1 2">
    <name type="scientific">Pseudoroseomonas cervicalis ATCC 49957</name>
    <dbReference type="NCBI Taxonomy" id="525371"/>
    <lineage>
        <taxon>Bacteria</taxon>
        <taxon>Pseudomonadati</taxon>
        <taxon>Pseudomonadota</taxon>
        <taxon>Alphaproteobacteria</taxon>
        <taxon>Acetobacterales</taxon>
        <taxon>Roseomonadaceae</taxon>
        <taxon>Roseomonas</taxon>
    </lineage>
</organism>
<dbReference type="HOGENOM" id="CLU_3316224_0_0_5"/>
<gene>
    <name evidence="1" type="ORF">HMPREF0731_1902</name>
</gene>
<sequence>MTKLPVILVARRAGCDGWRALPSRTGRFPGRPACSRNRA</sequence>
<dbReference type="EMBL" id="ADVL01000310">
    <property type="protein sequence ID" value="EFH11878.1"/>
    <property type="molecule type" value="Genomic_DNA"/>
</dbReference>
<protein>
    <submittedName>
        <fullName evidence="1">Uncharacterized protein</fullName>
    </submittedName>
</protein>
<dbReference type="Proteomes" id="UP000005324">
    <property type="component" value="Unassembled WGS sequence"/>
</dbReference>
<dbReference type="AlphaFoldDB" id="D5RLE1"/>
<comment type="caution">
    <text evidence="1">The sequence shown here is derived from an EMBL/GenBank/DDBJ whole genome shotgun (WGS) entry which is preliminary data.</text>
</comment>
<accession>D5RLE1</accession>
<evidence type="ECO:0000313" key="1">
    <source>
        <dbReference type="EMBL" id="EFH11878.1"/>
    </source>
</evidence>
<reference evidence="1 2" key="1">
    <citation type="submission" date="2010-04" db="EMBL/GenBank/DDBJ databases">
        <authorList>
            <person name="Qin X."/>
            <person name="Bachman B."/>
            <person name="Battles P."/>
            <person name="Bell A."/>
            <person name="Bess C."/>
            <person name="Bickham C."/>
            <person name="Chaboub L."/>
            <person name="Chen D."/>
            <person name="Coyle M."/>
            <person name="Deiros D.R."/>
            <person name="Dinh H."/>
            <person name="Forbes L."/>
            <person name="Fowler G."/>
            <person name="Francisco L."/>
            <person name="Fu Q."/>
            <person name="Gubbala S."/>
            <person name="Hale W."/>
            <person name="Han Y."/>
            <person name="Hemphill L."/>
            <person name="Highlander S.K."/>
            <person name="Hirani K."/>
            <person name="Hogues M."/>
            <person name="Jackson L."/>
            <person name="Jakkamsetti A."/>
            <person name="Javaid M."/>
            <person name="Jiang H."/>
            <person name="Korchina V."/>
            <person name="Kovar C."/>
            <person name="Lara F."/>
            <person name="Lee S."/>
            <person name="Mata R."/>
            <person name="Mathew T."/>
            <person name="Moen C."/>
            <person name="Morales K."/>
            <person name="Munidasa M."/>
            <person name="Nazareth L."/>
            <person name="Ngo R."/>
            <person name="Nguyen L."/>
            <person name="Okwuonu G."/>
            <person name="Ongeri F."/>
            <person name="Patil S."/>
            <person name="Petrosino J."/>
            <person name="Pham C."/>
            <person name="Pham P."/>
            <person name="Pu L.-L."/>
            <person name="Puazo M."/>
            <person name="Raj R."/>
            <person name="Reid J."/>
            <person name="Rouhana J."/>
            <person name="Saada N."/>
            <person name="Shang Y."/>
            <person name="Simmons D."/>
            <person name="Thornton R."/>
            <person name="Warren J."/>
            <person name="Weissenberger G."/>
            <person name="Zhang J."/>
            <person name="Zhang L."/>
            <person name="Zhou C."/>
            <person name="Zhu D."/>
            <person name="Muzny D."/>
            <person name="Worley K."/>
            <person name="Gibbs R."/>
        </authorList>
    </citation>
    <scope>NUCLEOTIDE SEQUENCE [LARGE SCALE GENOMIC DNA]</scope>
    <source>
        <strain evidence="1 2">ATCC 49957</strain>
    </source>
</reference>
<evidence type="ECO:0000313" key="2">
    <source>
        <dbReference type="Proteomes" id="UP000005324"/>
    </source>
</evidence>
<keyword evidence="2" id="KW-1185">Reference proteome</keyword>
<name>D5RLE1_9PROT</name>